<evidence type="ECO:0000256" key="14">
    <source>
        <dbReference type="PROSITE-ProRule" id="PRU00560"/>
    </source>
</evidence>
<dbReference type="GO" id="GO:0000725">
    <property type="term" value="P:recombinational repair"/>
    <property type="evidence" value="ECO:0007669"/>
    <property type="project" value="TreeGrafter"/>
</dbReference>
<dbReference type="InterPro" id="IPR014017">
    <property type="entry name" value="DNA_helicase_UvrD-like_C"/>
</dbReference>
<accession>L1N9S5</accession>
<keyword evidence="5 14" id="KW-0347">Helicase</keyword>
<dbReference type="Pfam" id="PF00580">
    <property type="entry name" value="UvrD-helicase"/>
    <property type="match status" value="1"/>
</dbReference>
<evidence type="ECO:0000256" key="7">
    <source>
        <dbReference type="ARBA" id="ARBA00022840"/>
    </source>
</evidence>
<evidence type="ECO:0000256" key="9">
    <source>
        <dbReference type="ARBA" id="ARBA00023204"/>
    </source>
</evidence>
<dbReference type="AlphaFoldDB" id="L1N9S5"/>
<dbReference type="GO" id="GO:0003677">
    <property type="term" value="F:DNA binding"/>
    <property type="evidence" value="ECO:0007669"/>
    <property type="project" value="UniProtKB-KW"/>
</dbReference>
<dbReference type="Pfam" id="PF12705">
    <property type="entry name" value="PDDEXK_1"/>
    <property type="match status" value="1"/>
</dbReference>
<dbReference type="InterPro" id="IPR038726">
    <property type="entry name" value="PDDEXK_AddAB-type"/>
</dbReference>
<dbReference type="PROSITE" id="PS51217">
    <property type="entry name" value="UVRD_HELICASE_CTER"/>
    <property type="match status" value="1"/>
</dbReference>
<protein>
    <recommendedName>
        <fullName evidence="12">DNA 3'-5' helicase</fullName>
        <ecNumber evidence="12">5.6.2.4</ecNumber>
    </recommendedName>
</protein>
<keyword evidence="8" id="KW-0238">DNA-binding</keyword>
<dbReference type="STRING" id="1127696.HMPREF9134_01592"/>
<evidence type="ECO:0000256" key="12">
    <source>
        <dbReference type="ARBA" id="ARBA00034808"/>
    </source>
</evidence>
<keyword evidence="4 14" id="KW-0378">Hydrolase</keyword>
<feature type="region of interest" description="Disordered" evidence="15">
    <location>
        <begin position="918"/>
        <end position="937"/>
    </location>
</feature>
<dbReference type="EC" id="5.6.2.4" evidence="12"/>
<evidence type="ECO:0000256" key="4">
    <source>
        <dbReference type="ARBA" id="ARBA00022801"/>
    </source>
</evidence>
<keyword evidence="1" id="KW-0540">Nuclease</keyword>
<reference evidence="18 19" key="1">
    <citation type="submission" date="2012-05" db="EMBL/GenBank/DDBJ databases">
        <authorList>
            <person name="Weinstock G."/>
            <person name="Sodergren E."/>
            <person name="Lobos E.A."/>
            <person name="Fulton L."/>
            <person name="Fulton R."/>
            <person name="Courtney L."/>
            <person name="Fronick C."/>
            <person name="O'Laughlin M."/>
            <person name="Godfrey J."/>
            <person name="Wilson R.M."/>
            <person name="Miner T."/>
            <person name="Farmer C."/>
            <person name="Delehaunty K."/>
            <person name="Cordes M."/>
            <person name="Minx P."/>
            <person name="Tomlinson C."/>
            <person name="Chen J."/>
            <person name="Wollam A."/>
            <person name="Pepin K.H."/>
            <person name="Bhonagiri V."/>
            <person name="Zhang X."/>
            <person name="Suruliraj S."/>
            <person name="Warren W."/>
            <person name="Mitreva M."/>
            <person name="Mardis E.R."/>
            <person name="Wilson R.K."/>
        </authorList>
    </citation>
    <scope>NUCLEOTIDE SEQUENCE [LARGE SCALE GENOMIC DNA]</scope>
    <source>
        <strain evidence="18 19">F0037</strain>
    </source>
</reference>
<evidence type="ECO:0000313" key="18">
    <source>
        <dbReference type="EMBL" id="EKY00259.1"/>
    </source>
</evidence>
<keyword evidence="7 14" id="KW-0067">ATP-binding</keyword>
<feature type="compositionally biased region" description="Polar residues" evidence="15">
    <location>
        <begin position="918"/>
        <end position="933"/>
    </location>
</feature>
<keyword evidence="9" id="KW-0234">DNA repair</keyword>
<sequence length="1121" mass="126367">MALNVYTASAGSGKTHTLTREYLRLALAYDNTPTFQGIQAVTFTNKATAEMKERIIEELHRLSVEPKASPFFKELTSALSVTETKLKERATKTLRALLLNYTDFRVRTIDSFFQEIIRSFAHELGYSGNMRLELDAKSIIREAVVEVLADQDTSKASNSSVQSWITSLAEESMESGQGYRIEQSMGNFALQLEVEAVKLLRQNHSFPKKEDIKELQEELKTIIDELRKKALELCHEIKAIFDELKLPQSEYKRGNNPILGIIECIKAGGDILESPSKGFYCDQSALPKLATSEDPISVLFSKEKRKEHEAIVAPKLPDIISLIEKFRELCHSDEGKKYMTAVTIYNYLGLYGLLIDIDTKLQELKQTEGTMLLADAPSLIASLLKDVQTDAPFLYEKIGTRIHHHMIDEFQDTSTMQYGNFRPLLQNAMAEGSDCLIVGDAKQSIYRFRSSDSSLLTTTLARDFPKEIKHRSLKENWRSTPEIIEFNNKLYPLLLEQIKSIFKDQIKASYSNETDPNREVLEQSLQTLLSTYTDIEQTVPKQKAEAKGLVALYTYTGKKTNKKGDEEGQEEARSEDDALSQLPHTIIDLQRRGYRPNEIAILVRERKNAAAVAEALQSFPREELGGYSLDFISQDALSVSNSPYVRFIIAALAYIGKGESDLQLAILEEAYGQLLTSRGKQATPTPLPENILTELQTIGRRGLYEAAEAIIHLFHSVLPEGEDAYIVCLLDMLYSWEAEQTADISTFLDYWDEKGASQTIVTPTNERALTLMTIHKSKGLGFPVVLLPDLNWKLDENAGKNKILWCTIEGKGLPACYAKSIPSVPIRYSAYLQHTYFAGEYYEEQMHSTFDALNLLYVATTRAKEELHIWVKKESDTSSNKNSSSTSLGTINRLFSRKLDDSPLRELLIDGITNLQEGTPTTSAFPQRTTATKATPGEDTLRISSITSYPIIRRISVLRKGLEYFTEEKQRAYGHTMHLILSEIKTGDDIDTALEHAVSEGNILPEEVAELSKILQEIVSTPECKHWFDGTGQVRNETPILGGGLKGSKRPDRIVFYDDGHVEIIDYKFGHYDKLYSPQVRGYMQLLQRMGYNDVRGFLCYIDQKKVKVVPVSLPNSSAKS</sequence>
<dbReference type="GO" id="GO:0004527">
    <property type="term" value="F:exonuclease activity"/>
    <property type="evidence" value="ECO:0007669"/>
    <property type="project" value="UniProtKB-KW"/>
</dbReference>
<dbReference type="GO" id="GO:0005829">
    <property type="term" value="C:cytosol"/>
    <property type="evidence" value="ECO:0007669"/>
    <property type="project" value="TreeGrafter"/>
</dbReference>
<keyword evidence="3" id="KW-0227">DNA damage</keyword>
<gene>
    <name evidence="18" type="ORF">HMPREF9134_01592</name>
</gene>
<evidence type="ECO:0000256" key="11">
    <source>
        <dbReference type="ARBA" id="ARBA00034617"/>
    </source>
</evidence>
<dbReference type="EMBL" id="AMEQ01000040">
    <property type="protein sequence ID" value="EKY00259.1"/>
    <property type="molecule type" value="Genomic_DNA"/>
</dbReference>
<dbReference type="Gene3D" id="3.40.50.300">
    <property type="entry name" value="P-loop containing nucleotide triphosphate hydrolases"/>
    <property type="match status" value="3"/>
</dbReference>
<evidence type="ECO:0000256" key="2">
    <source>
        <dbReference type="ARBA" id="ARBA00022741"/>
    </source>
</evidence>
<evidence type="ECO:0000256" key="3">
    <source>
        <dbReference type="ARBA" id="ARBA00022763"/>
    </source>
</evidence>
<evidence type="ECO:0000256" key="5">
    <source>
        <dbReference type="ARBA" id="ARBA00022806"/>
    </source>
</evidence>
<dbReference type="InterPro" id="IPR011604">
    <property type="entry name" value="PDDEXK-like_dom_sf"/>
</dbReference>
<comment type="caution">
    <text evidence="18">The sequence shown here is derived from an EMBL/GenBank/DDBJ whole genome shotgun (WGS) entry which is preliminary data.</text>
</comment>
<evidence type="ECO:0000256" key="1">
    <source>
        <dbReference type="ARBA" id="ARBA00022722"/>
    </source>
</evidence>
<dbReference type="HOGENOM" id="CLU_010638_0_0_10"/>
<keyword evidence="6" id="KW-0269">Exonuclease</keyword>
<feature type="binding site" evidence="14">
    <location>
        <begin position="8"/>
        <end position="15"/>
    </location>
    <ligand>
        <name>ATP</name>
        <dbReference type="ChEBI" id="CHEBI:30616"/>
    </ligand>
</feature>
<dbReference type="PROSITE" id="PS51198">
    <property type="entry name" value="UVRD_HELICASE_ATP_BIND"/>
    <property type="match status" value="1"/>
</dbReference>
<dbReference type="Proteomes" id="UP000010408">
    <property type="component" value="Unassembled WGS sequence"/>
</dbReference>
<comment type="catalytic activity">
    <reaction evidence="11">
        <text>Couples ATP hydrolysis with the unwinding of duplex DNA by translocating in the 3'-5' direction.</text>
        <dbReference type="EC" id="5.6.2.4"/>
    </reaction>
</comment>
<name>L1N9S5_9PORP</name>
<dbReference type="Gene3D" id="3.90.320.10">
    <property type="match status" value="1"/>
</dbReference>
<dbReference type="InterPro" id="IPR014016">
    <property type="entry name" value="UvrD-like_ATP-bd"/>
</dbReference>
<evidence type="ECO:0000256" key="6">
    <source>
        <dbReference type="ARBA" id="ARBA00022839"/>
    </source>
</evidence>
<evidence type="ECO:0000313" key="19">
    <source>
        <dbReference type="Proteomes" id="UP000010408"/>
    </source>
</evidence>
<evidence type="ECO:0000259" key="16">
    <source>
        <dbReference type="PROSITE" id="PS51198"/>
    </source>
</evidence>
<keyword evidence="10" id="KW-0413">Isomerase</keyword>
<dbReference type="PANTHER" id="PTHR11070">
    <property type="entry name" value="UVRD / RECB / PCRA DNA HELICASE FAMILY MEMBER"/>
    <property type="match status" value="1"/>
</dbReference>
<evidence type="ECO:0000259" key="17">
    <source>
        <dbReference type="PROSITE" id="PS51217"/>
    </source>
</evidence>
<dbReference type="InterPro" id="IPR000212">
    <property type="entry name" value="DNA_helicase_UvrD/REP"/>
</dbReference>
<evidence type="ECO:0000256" key="8">
    <source>
        <dbReference type="ARBA" id="ARBA00023125"/>
    </source>
</evidence>
<dbReference type="PANTHER" id="PTHR11070:SF67">
    <property type="entry name" value="DNA 3'-5' HELICASE"/>
    <property type="match status" value="1"/>
</dbReference>
<dbReference type="SUPFAM" id="SSF52540">
    <property type="entry name" value="P-loop containing nucleoside triphosphate hydrolases"/>
    <property type="match status" value="1"/>
</dbReference>
<feature type="domain" description="UvrD-like helicase ATP-binding" evidence="16">
    <location>
        <begin position="1"/>
        <end position="480"/>
    </location>
</feature>
<dbReference type="PATRIC" id="fig|1127696.3.peg.1435"/>
<proteinExistence type="predicted"/>
<comment type="catalytic activity">
    <reaction evidence="13">
        <text>ATP + H2O = ADP + phosphate + H(+)</text>
        <dbReference type="Rhea" id="RHEA:13065"/>
        <dbReference type="ChEBI" id="CHEBI:15377"/>
        <dbReference type="ChEBI" id="CHEBI:15378"/>
        <dbReference type="ChEBI" id="CHEBI:30616"/>
        <dbReference type="ChEBI" id="CHEBI:43474"/>
        <dbReference type="ChEBI" id="CHEBI:456216"/>
        <dbReference type="EC" id="5.6.2.4"/>
    </reaction>
</comment>
<evidence type="ECO:0000256" key="13">
    <source>
        <dbReference type="ARBA" id="ARBA00048988"/>
    </source>
</evidence>
<keyword evidence="2 14" id="KW-0547">Nucleotide-binding</keyword>
<feature type="domain" description="UvrD-like helicase C-terminal" evidence="17">
    <location>
        <begin position="536"/>
        <end position="779"/>
    </location>
</feature>
<dbReference type="GO" id="GO:0005524">
    <property type="term" value="F:ATP binding"/>
    <property type="evidence" value="ECO:0007669"/>
    <property type="project" value="UniProtKB-UniRule"/>
</dbReference>
<dbReference type="eggNOG" id="COG1074">
    <property type="taxonomic scope" value="Bacteria"/>
</dbReference>
<dbReference type="InterPro" id="IPR027417">
    <property type="entry name" value="P-loop_NTPase"/>
</dbReference>
<dbReference type="Pfam" id="PF13361">
    <property type="entry name" value="UvrD_C"/>
    <property type="match status" value="1"/>
</dbReference>
<evidence type="ECO:0000256" key="15">
    <source>
        <dbReference type="SAM" id="MobiDB-lite"/>
    </source>
</evidence>
<dbReference type="GO" id="GO:0043138">
    <property type="term" value="F:3'-5' DNA helicase activity"/>
    <property type="evidence" value="ECO:0007669"/>
    <property type="project" value="UniProtKB-EC"/>
</dbReference>
<dbReference type="RefSeq" id="WP_005467711.1">
    <property type="nucleotide sequence ID" value="NZ_KB291032.1"/>
</dbReference>
<organism evidence="18 19">
    <name type="scientific">Porphyromonas catoniae F0037</name>
    <dbReference type="NCBI Taxonomy" id="1127696"/>
    <lineage>
        <taxon>Bacteria</taxon>
        <taxon>Pseudomonadati</taxon>
        <taxon>Bacteroidota</taxon>
        <taxon>Bacteroidia</taxon>
        <taxon>Bacteroidales</taxon>
        <taxon>Porphyromonadaceae</taxon>
        <taxon>Porphyromonas</taxon>
    </lineage>
</organism>
<evidence type="ECO:0000256" key="10">
    <source>
        <dbReference type="ARBA" id="ARBA00023235"/>
    </source>
</evidence>
<dbReference type="Gene3D" id="1.10.3170.10">
    <property type="entry name" value="Recbcd, chain B, domain 2"/>
    <property type="match status" value="1"/>
</dbReference>